<evidence type="ECO:0000256" key="1">
    <source>
        <dbReference type="SAM" id="Phobius"/>
    </source>
</evidence>
<keyword evidence="4" id="KW-1185">Reference proteome</keyword>
<evidence type="ECO:0000313" key="5">
    <source>
        <dbReference type="Proteomes" id="UP001253458"/>
    </source>
</evidence>
<keyword evidence="1" id="KW-0812">Transmembrane</keyword>
<reference evidence="2 4" key="1">
    <citation type="submission" date="2023-07" db="EMBL/GenBank/DDBJ databases">
        <title>Sorghum-associated microbial communities from plants grown in Nebraska, USA.</title>
        <authorList>
            <person name="Schachtman D."/>
        </authorList>
    </citation>
    <scope>NUCLEOTIDE SEQUENCE</scope>
    <source>
        <strain evidence="3 4">BE105</strain>
        <strain evidence="2">BE69</strain>
    </source>
</reference>
<evidence type="ECO:0000313" key="4">
    <source>
        <dbReference type="Proteomes" id="UP001249076"/>
    </source>
</evidence>
<gene>
    <name evidence="2" type="ORF">J2W88_003972</name>
    <name evidence="3" type="ORF">J2W93_002222</name>
</gene>
<dbReference type="EMBL" id="JAVDTS010000003">
    <property type="protein sequence ID" value="MDR6837384.1"/>
    <property type="molecule type" value="Genomic_DNA"/>
</dbReference>
<protein>
    <submittedName>
        <fullName evidence="2">Membrane protein</fullName>
    </submittedName>
</protein>
<dbReference type="RefSeq" id="WP_209818713.1">
    <property type="nucleotide sequence ID" value="NZ_JAVDTL010000006.1"/>
</dbReference>
<keyword evidence="1" id="KW-1133">Transmembrane helix</keyword>
<comment type="caution">
    <text evidence="2">The sequence shown here is derived from an EMBL/GenBank/DDBJ whole genome shotgun (WGS) entry which is preliminary data.</text>
</comment>
<sequence>MNANTFLAVICYMFVVAALLGWLFLEPPFIALHLKMLGLFAAIFAPTVFLIWRTDRNREKRDADKGASHG</sequence>
<dbReference type="EMBL" id="JAVDTL010000006">
    <property type="protein sequence ID" value="MDR6768668.1"/>
    <property type="molecule type" value="Genomic_DNA"/>
</dbReference>
<feature type="transmembrane region" description="Helical" evidence="1">
    <location>
        <begin position="7"/>
        <end position="25"/>
    </location>
</feature>
<dbReference type="Proteomes" id="UP001253458">
    <property type="component" value="Unassembled WGS sequence"/>
</dbReference>
<keyword evidence="1" id="KW-0472">Membrane</keyword>
<accession>A0AAJ2BW95</accession>
<proteinExistence type="predicted"/>
<evidence type="ECO:0000313" key="2">
    <source>
        <dbReference type="EMBL" id="MDR6768668.1"/>
    </source>
</evidence>
<dbReference type="Proteomes" id="UP001249076">
    <property type="component" value="Unassembled WGS sequence"/>
</dbReference>
<dbReference type="AlphaFoldDB" id="A0AAJ2BW95"/>
<evidence type="ECO:0000313" key="3">
    <source>
        <dbReference type="EMBL" id="MDR6837384.1"/>
    </source>
</evidence>
<feature type="transmembrane region" description="Helical" evidence="1">
    <location>
        <begin position="31"/>
        <end position="52"/>
    </location>
</feature>
<organism evidence="2 5">
    <name type="scientific">Acidovorax delafieldii</name>
    <name type="common">Pseudomonas delafieldii</name>
    <dbReference type="NCBI Taxonomy" id="47920"/>
    <lineage>
        <taxon>Bacteria</taxon>
        <taxon>Pseudomonadati</taxon>
        <taxon>Pseudomonadota</taxon>
        <taxon>Betaproteobacteria</taxon>
        <taxon>Burkholderiales</taxon>
        <taxon>Comamonadaceae</taxon>
        <taxon>Acidovorax</taxon>
    </lineage>
</organism>
<name>A0AAJ2BW95_ACIDE</name>